<dbReference type="PANTHER" id="PTHR31642">
    <property type="entry name" value="TRICHOTHECENE 3-O-ACETYLTRANSFERASE"/>
    <property type="match status" value="1"/>
</dbReference>
<dbReference type="InterPro" id="IPR023213">
    <property type="entry name" value="CAT-like_dom_sf"/>
</dbReference>
<dbReference type="Pfam" id="PF02458">
    <property type="entry name" value="Transferase"/>
    <property type="match status" value="1"/>
</dbReference>
<evidence type="ECO:0000256" key="3">
    <source>
        <dbReference type="ARBA" id="ARBA00023315"/>
    </source>
</evidence>
<dbReference type="Proteomes" id="UP001372338">
    <property type="component" value="Unassembled WGS sequence"/>
</dbReference>
<proteinExistence type="inferred from homology"/>
<dbReference type="Gene3D" id="3.30.559.10">
    <property type="entry name" value="Chloramphenicol acetyltransferase-like domain"/>
    <property type="match status" value="2"/>
</dbReference>
<evidence type="ECO:0008006" key="6">
    <source>
        <dbReference type="Google" id="ProtNLM"/>
    </source>
</evidence>
<evidence type="ECO:0000256" key="1">
    <source>
        <dbReference type="ARBA" id="ARBA00009861"/>
    </source>
</evidence>
<dbReference type="FunFam" id="3.30.559.10:FF:000008">
    <property type="entry name" value="Tryptamine hydroxycinnamoyl transferase"/>
    <property type="match status" value="1"/>
</dbReference>
<keyword evidence="5" id="KW-1185">Reference proteome</keyword>
<comment type="similarity">
    <text evidence="1">Belongs to the plant acyltransferase family.</text>
</comment>
<evidence type="ECO:0000313" key="4">
    <source>
        <dbReference type="EMBL" id="KAK7262016.1"/>
    </source>
</evidence>
<organism evidence="4 5">
    <name type="scientific">Crotalaria pallida</name>
    <name type="common">Smooth rattlebox</name>
    <name type="synonym">Crotalaria striata</name>
    <dbReference type="NCBI Taxonomy" id="3830"/>
    <lineage>
        <taxon>Eukaryota</taxon>
        <taxon>Viridiplantae</taxon>
        <taxon>Streptophyta</taxon>
        <taxon>Embryophyta</taxon>
        <taxon>Tracheophyta</taxon>
        <taxon>Spermatophyta</taxon>
        <taxon>Magnoliopsida</taxon>
        <taxon>eudicotyledons</taxon>
        <taxon>Gunneridae</taxon>
        <taxon>Pentapetalae</taxon>
        <taxon>rosids</taxon>
        <taxon>fabids</taxon>
        <taxon>Fabales</taxon>
        <taxon>Fabaceae</taxon>
        <taxon>Papilionoideae</taxon>
        <taxon>50 kb inversion clade</taxon>
        <taxon>genistoids sensu lato</taxon>
        <taxon>core genistoids</taxon>
        <taxon>Crotalarieae</taxon>
        <taxon>Crotalaria</taxon>
    </lineage>
</organism>
<dbReference type="EMBL" id="JAYWIO010000005">
    <property type="protein sequence ID" value="KAK7262016.1"/>
    <property type="molecule type" value="Genomic_DNA"/>
</dbReference>
<sequence length="436" mass="48161">MMITVRVRESTMVRPAAETPRRALWNSNVDLVVPNFHTPSVYFYRATKGVLEGKVMKEALSKVLVPFYPMAGRLRRDEDGRVEIDCGGQGVLFVEAESSAVVDDFGDFAPTLELRQLIPTVDYSAGIETYPLLVLQVTYFKCGGVSLGVGMQHHVADGASGLHFINTWSDVARGLDVSIPPFIDRTLLRARDPPQPVFDHIEYKPPPAMKGATTLQPTKPGSDNAAAVSIFKLTRDQLNILKGKSREDGNTINYSSYEMLAGHVWRSVCKARALPEDQETKLYIATDGRSRLMPPLPPGYFGNVIFTTTPIAVAGDLMSKPTWYAASRIHNALSRMDNEYLRSALDYLELQPDLKALVRGAHTFKCPNLGITSWSRLPIHDADFGWGRPIFMGPGGIAYEGLSFIIPSSTNDGSLSVAIALQPEHMKVFKDLIYDI</sequence>
<dbReference type="PANTHER" id="PTHR31642:SF11">
    <property type="entry name" value="SHIKIMATE O-HYDROXYCINNAMOYLTRANSFERASE"/>
    <property type="match status" value="1"/>
</dbReference>
<keyword evidence="2" id="KW-0808">Transferase</keyword>
<dbReference type="GO" id="GO:0016747">
    <property type="term" value="F:acyltransferase activity, transferring groups other than amino-acyl groups"/>
    <property type="evidence" value="ECO:0007669"/>
    <property type="project" value="TreeGrafter"/>
</dbReference>
<name>A0AAN9I6I1_CROPI</name>
<protein>
    <recommendedName>
        <fullName evidence="6">Shikimate O-hydroxycinnamoyltransferase</fullName>
    </recommendedName>
</protein>
<reference evidence="4 5" key="1">
    <citation type="submission" date="2024-01" db="EMBL/GenBank/DDBJ databases">
        <title>The genomes of 5 underutilized Papilionoideae crops provide insights into root nodulation and disease resistanc.</title>
        <authorList>
            <person name="Yuan L."/>
        </authorList>
    </citation>
    <scope>NUCLEOTIDE SEQUENCE [LARGE SCALE GENOMIC DNA]</scope>
    <source>
        <strain evidence="4">ZHUSHIDOU_FW_LH</strain>
        <tissue evidence="4">Leaf</tissue>
    </source>
</reference>
<accession>A0AAN9I6I1</accession>
<evidence type="ECO:0000313" key="5">
    <source>
        <dbReference type="Proteomes" id="UP001372338"/>
    </source>
</evidence>
<gene>
    <name evidence="4" type="ORF">RIF29_28344</name>
</gene>
<dbReference type="InterPro" id="IPR050317">
    <property type="entry name" value="Plant_Fungal_Acyltransferase"/>
</dbReference>
<keyword evidence="3" id="KW-0012">Acyltransferase</keyword>
<comment type="caution">
    <text evidence="4">The sequence shown here is derived from an EMBL/GenBank/DDBJ whole genome shotgun (WGS) entry which is preliminary data.</text>
</comment>
<dbReference type="AlphaFoldDB" id="A0AAN9I6I1"/>
<dbReference type="FunFam" id="3.30.559.10:FF:000015">
    <property type="entry name" value="Spermidine hydroxycinnamoyl transferase"/>
    <property type="match status" value="1"/>
</dbReference>
<evidence type="ECO:0000256" key="2">
    <source>
        <dbReference type="ARBA" id="ARBA00022679"/>
    </source>
</evidence>